<comment type="similarity">
    <text evidence="1">Belongs to the delta endotoxin family.</text>
</comment>
<evidence type="ECO:0000256" key="3">
    <source>
        <dbReference type="ARBA" id="ARBA00022969"/>
    </source>
</evidence>
<proteinExistence type="inferred from homology"/>
<evidence type="ECO:0000256" key="1">
    <source>
        <dbReference type="ARBA" id="ARBA00007819"/>
    </source>
</evidence>
<feature type="domain" description="Pesticidal crystal protein" evidence="5">
    <location>
        <begin position="10"/>
        <end position="123"/>
    </location>
</feature>
<protein>
    <recommendedName>
        <fullName evidence="5">Pesticidal crystal protein domain-containing protein</fullName>
    </recommendedName>
</protein>
<dbReference type="InterPro" id="IPR008979">
    <property type="entry name" value="Galactose-bd-like_sf"/>
</dbReference>
<name>A0AAW4I0H2_BACTU</name>
<dbReference type="GO" id="GO:0030435">
    <property type="term" value="P:sporulation resulting in formation of a cellular spore"/>
    <property type="evidence" value="ECO:0007669"/>
    <property type="project" value="UniProtKB-KW"/>
</dbReference>
<evidence type="ECO:0000259" key="5">
    <source>
        <dbReference type="Pfam" id="PF03944"/>
    </source>
</evidence>
<comment type="caution">
    <text evidence="6">The sequence shown here is derived from an EMBL/GenBank/DDBJ whole genome shotgun (WGS) entry which is preliminary data.</text>
</comment>
<dbReference type="GO" id="GO:0090729">
    <property type="term" value="F:toxin activity"/>
    <property type="evidence" value="ECO:0007669"/>
    <property type="project" value="UniProtKB-KW"/>
</dbReference>
<dbReference type="SUPFAM" id="SSF49785">
    <property type="entry name" value="Galactose-binding domain-like"/>
    <property type="match status" value="1"/>
</dbReference>
<dbReference type="EMBL" id="VIXF01000009">
    <property type="protein sequence ID" value="MBN9901679.1"/>
    <property type="molecule type" value="Genomic_DNA"/>
</dbReference>
<accession>A0AAW4I0H2</accession>
<gene>
    <name evidence="6" type="ORF">FME64_31045</name>
</gene>
<keyword evidence="4" id="KW-0843">Virulence</keyword>
<reference evidence="6" key="2">
    <citation type="journal article" date="2021" name="J. Invertebr. Pathol.">
        <title>Molecular characterization of a Bacillus thuringiensis strain from Argentina, toxic against Lepidoptera and Coleoptera, based on its whole-genome and Cry protein analysis.</title>
        <authorList>
            <person name="Nicolas Lazarte J."/>
            <person name="Pia Valacco M."/>
            <person name="Moreno S."/>
            <person name="Salerno G.L."/>
            <person name="Beron C.M."/>
        </authorList>
    </citation>
    <scope>NUCLEOTIDE SEQUENCE</scope>
    <source>
        <strain evidence="6">FCC7</strain>
    </source>
</reference>
<evidence type="ECO:0000256" key="4">
    <source>
        <dbReference type="ARBA" id="ARBA00023026"/>
    </source>
</evidence>
<dbReference type="InterPro" id="IPR005638">
    <property type="entry name" value="Pest_crys_dom-III"/>
</dbReference>
<dbReference type="RefSeq" id="WP_081395939.1">
    <property type="nucleotide sequence ID" value="NZ_MSFC01000039.1"/>
</dbReference>
<evidence type="ECO:0000313" key="7">
    <source>
        <dbReference type="Proteomes" id="UP000775627"/>
    </source>
</evidence>
<dbReference type="Proteomes" id="UP000775627">
    <property type="component" value="Unassembled WGS sequence"/>
</dbReference>
<keyword evidence="3" id="KW-0749">Sporulation</keyword>
<reference evidence="6" key="1">
    <citation type="submission" date="2019-07" db="EMBL/GenBank/DDBJ databases">
        <authorList>
            <person name="Lazarte J.N."/>
            <person name="Poliero A."/>
            <person name="Beron C."/>
        </authorList>
    </citation>
    <scope>NUCLEOTIDE SEQUENCE</scope>
    <source>
        <strain evidence="6">FCC7</strain>
    </source>
</reference>
<evidence type="ECO:0000313" key="6">
    <source>
        <dbReference type="EMBL" id="MBN9901679.1"/>
    </source>
</evidence>
<sequence length="181" mass="20642">MGCCRYCSVGGLVTIKTTSGTASRNRYKVQSGSPNFCIRLRCAVNSLISIELDTHDKKTLFLLQKTFNSGEEKNLKYTNHNYVEVENTVVPGQGINPFITLQNVISIDQSVIAYIDRINFIPVYTTFEVETELETTKKAVNVLFIYKKDRFQIGVTYYEKNQSANLVECILDDLYPNEKRL</sequence>
<evidence type="ECO:0000256" key="2">
    <source>
        <dbReference type="ARBA" id="ARBA00022656"/>
    </source>
</evidence>
<dbReference type="Pfam" id="PF03944">
    <property type="entry name" value="Endotoxin_C"/>
    <property type="match status" value="1"/>
</dbReference>
<organism evidence="6 7">
    <name type="scientific">Bacillus thuringiensis</name>
    <dbReference type="NCBI Taxonomy" id="1428"/>
    <lineage>
        <taxon>Bacteria</taxon>
        <taxon>Bacillati</taxon>
        <taxon>Bacillota</taxon>
        <taxon>Bacilli</taxon>
        <taxon>Bacillales</taxon>
        <taxon>Bacillaceae</taxon>
        <taxon>Bacillus</taxon>
        <taxon>Bacillus cereus group</taxon>
    </lineage>
</organism>
<keyword evidence="2" id="KW-0800">Toxin</keyword>
<dbReference type="AlphaFoldDB" id="A0AAW4I0H2"/>
<dbReference type="Gene3D" id="2.60.120.260">
    <property type="entry name" value="Galactose-binding domain-like"/>
    <property type="match status" value="1"/>
</dbReference>